<organism evidence="1 2">
    <name type="scientific">Ruminococcus bovis</name>
    <dbReference type="NCBI Taxonomy" id="2564099"/>
    <lineage>
        <taxon>Bacteria</taxon>
        <taxon>Bacillati</taxon>
        <taxon>Bacillota</taxon>
        <taxon>Clostridia</taxon>
        <taxon>Eubacteriales</taxon>
        <taxon>Oscillospiraceae</taxon>
        <taxon>Ruminococcus</taxon>
    </lineage>
</organism>
<dbReference type="KEGG" id="ruj:E5Z56_08555"/>
<evidence type="ECO:0000313" key="2">
    <source>
        <dbReference type="Proteomes" id="UP000301475"/>
    </source>
</evidence>
<gene>
    <name evidence="1" type="ORF">E5Z56_08555</name>
</gene>
<dbReference type="Proteomes" id="UP000301475">
    <property type="component" value="Chromosome"/>
</dbReference>
<sequence>MWIIEIGKERIEETIDLKLTIERVLEIYLKKGYGNERINQRLPTIQVIKELTDMWNSYVVKKGVECTIFTNEIAKAWSGMTTRQYKNLKVLKGEFER</sequence>
<evidence type="ECO:0000313" key="1">
    <source>
        <dbReference type="EMBL" id="QCT07397.1"/>
    </source>
</evidence>
<dbReference type="EMBL" id="CP039381">
    <property type="protein sequence ID" value="QCT07397.1"/>
    <property type="molecule type" value="Genomic_DNA"/>
</dbReference>
<keyword evidence="2" id="KW-1185">Reference proteome</keyword>
<accession>A0A4P8XWK3</accession>
<reference evidence="1 2" key="1">
    <citation type="submission" date="2019-04" db="EMBL/GenBank/DDBJ databases">
        <authorList>
            <person name="Embree M."/>
            <person name="Gaffney J.R."/>
        </authorList>
    </citation>
    <scope>NUCLEOTIDE SEQUENCE [LARGE SCALE GENOMIC DNA]</scope>
    <source>
        <strain evidence="1 2">JE7A12</strain>
    </source>
</reference>
<dbReference type="RefSeq" id="WP_138157418.1">
    <property type="nucleotide sequence ID" value="NZ_CP039381.1"/>
</dbReference>
<proteinExistence type="predicted"/>
<name>A0A4P8XWK3_9FIRM</name>
<dbReference type="AlphaFoldDB" id="A0A4P8XWK3"/>
<dbReference type="OrthoDB" id="9814400at2"/>
<protein>
    <submittedName>
        <fullName evidence="1">Uncharacterized protein</fullName>
    </submittedName>
</protein>